<evidence type="ECO:0000313" key="5">
    <source>
        <dbReference type="EMBL" id="PXX22146.1"/>
    </source>
</evidence>
<sequence length="474" mass="54233">MRCRALFAALLFGALVAHAQDDPTLMTINGRPVSRSEFEYSYNKNNAGNVVDKKTVAQYVDLFVNYRLKVEAALAARLDTMQAFKDEFLSYRDQQVRPSFVTNADVEKLAREMYEETRQRIDAQGGQVRVAHIMLLLPQKASKSVQQRAQLRIDSVYQALKRGANFGELARKLSDDKGSAQHGGELPWLQKGQTLKEFEDAAFALKQGEISKPVLSPAGYHVIKLIERRMFLPYDSVKADILAYIDQTGMREQIVDNKLNELAKASATPQTPAEVLQQRVQEMEAKDPALKYLNQEYHDGLLLYEISNRTVWEKAAKDEEGLRYFFSKNKKRYVWDEPRFKGIACYAKTKADLKAVKKMVKKLPFDQWNEALTNAFNNDSTVRIRAERGMFKPGDNALVDREVFKKHGNVKENPQFPVMGVVGKKLKSPKEMDDVRALVVADFQETLEKEWVKDLRKKYKVEVNEAVLKTVNKH</sequence>
<dbReference type="InterPro" id="IPR046357">
    <property type="entry name" value="PPIase_dom_sf"/>
</dbReference>
<dbReference type="PROSITE" id="PS50020">
    <property type="entry name" value="WW_DOMAIN_2"/>
    <property type="match status" value="1"/>
</dbReference>
<dbReference type="Pfam" id="PF00639">
    <property type="entry name" value="Rotamase"/>
    <property type="match status" value="1"/>
</dbReference>
<dbReference type="PANTHER" id="PTHR47245:SF2">
    <property type="entry name" value="PEPTIDYL-PROLYL CIS-TRANS ISOMERASE HP_0175-RELATED"/>
    <property type="match status" value="1"/>
</dbReference>
<comment type="caution">
    <text evidence="5">The sequence shown here is derived from an EMBL/GenBank/DDBJ whole genome shotgun (WGS) entry which is preliminary data.</text>
</comment>
<proteinExistence type="predicted"/>
<feature type="domain" description="WW" evidence="3">
    <location>
        <begin position="312"/>
        <end position="340"/>
    </location>
</feature>
<keyword evidence="6" id="KW-1185">Reference proteome</keyword>
<dbReference type="RefSeq" id="WP_110370206.1">
    <property type="nucleotide sequence ID" value="NZ_QJJX01000013.1"/>
</dbReference>
<feature type="domain" description="PpiC" evidence="4">
    <location>
        <begin position="125"/>
        <end position="227"/>
    </location>
</feature>
<evidence type="ECO:0000313" key="6">
    <source>
        <dbReference type="Proteomes" id="UP000248314"/>
    </source>
</evidence>
<dbReference type="STRING" id="1122991.GCA_000613445_02238"/>
<evidence type="ECO:0000256" key="2">
    <source>
        <dbReference type="SAM" id="SignalP"/>
    </source>
</evidence>
<name>A0A318HYG2_9BACT</name>
<dbReference type="InterPro" id="IPR001202">
    <property type="entry name" value="WW_dom"/>
</dbReference>
<evidence type="ECO:0000256" key="1">
    <source>
        <dbReference type="PROSITE-ProRule" id="PRU00278"/>
    </source>
</evidence>
<keyword evidence="1 5" id="KW-0413">Isomerase</keyword>
<dbReference type="Gene3D" id="3.10.50.40">
    <property type="match status" value="1"/>
</dbReference>
<dbReference type="PANTHER" id="PTHR47245">
    <property type="entry name" value="PEPTIDYLPROLYL ISOMERASE"/>
    <property type="match status" value="1"/>
</dbReference>
<dbReference type="Proteomes" id="UP000248314">
    <property type="component" value="Unassembled WGS sequence"/>
</dbReference>
<keyword evidence="1" id="KW-0697">Rotamase</keyword>
<organism evidence="5 6">
    <name type="scientific">Hoylesella shahii DSM 15611 = JCM 12083</name>
    <dbReference type="NCBI Taxonomy" id="1122991"/>
    <lineage>
        <taxon>Bacteria</taxon>
        <taxon>Pseudomonadati</taxon>
        <taxon>Bacteroidota</taxon>
        <taxon>Bacteroidia</taxon>
        <taxon>Bacteroidales</taxon>
        <taxon>Prevotellaceae</taxon>
        <taxon>Hoylesella</taxon>
    </lineage>
</organism>
<reference evidence="5 6" key="1">
    <citation type="submission" date="2018-05" db="EMBL/GenBank/DDBJ databases">
        <title>Genomic Encyclopedia of Type Strains, Phase I: the one thousand microbial genomes (KMG-I) project.</title>
        <authorList>
            <person name="Kyrpides N."/>
        </authorList>
    </citation>
    <scope>NUCLEOTIDE SEQUENCE [LARGE SCALE GENOMIC DNA]</scope>
    <source>
        <strain evidence="5 6">DSM 15611</strain>
    </source>
</reference>
<dbReference type="AlphaFoldDB" id="A0A318HYG2"/>
<dbReference type="EMBL" id="QJJX01000013">
    <property type="protein sequence ID" value="PXX22146.1"/>
    <property type="molecule type" value="Genomic_DNA"/>
</dbReference>
<keyword evidence="2" id="KW-0732">Signal</keyword>
<protein>
    <submittedName>
        <fullName evidence="5">Peptidyl-prolyl cis-trans isomerase SurA</fullName>
    </submittedName>
</protein>
<dbReference type="GO" id="GO:0003755">
    <property type="term" value="F:peptidyl-prolyl cis-trans isomerase activity"/>
    <property type="evidence" value="ECO:0007669"/>
    <property type="project" value="UniProtKB-KW"/>
</dbReference>
<accession>A0A318HYG2</accession>
<dbReference type="InterPro" id="IPR000297">
    <property type="entry name" value="PPIase_PpiC"/>
</dbReference>
<gene>
    <name evidence="5" type="ORF">EJ73_01364</name>
</gene>
<feature type="signal peptide" evidence="2">
    <location>
        <begin position="1"/>
        <end position="19"/>
    </location>
</feature>
<evidence type="ECO:0000259" key="3">
    <source>
        <dbReference type="PROSITE" id="PS50020"/>
    </source>
</evidence>
<dbReference type="InterPro" id="IPR050245">
    <property type="entry name" value="PrsA_foldase"/>
</dbReference>
<dbReference type="PROSITE" id="PS50198">
    <property type="entry name" value="PPIC_PPIASE_2"/>
    <property type="match status" value="1"/>
</dbReference>
<evidence type="ECO:0000259" key="4">
    <source>
        <dbReference type="PROSITE" id="PS50198"/>
    </source>
</evidence>
<feature type="chain" id="PRO_5016442033" evidence="2">
    <location>
        <begin position="20"/>
        <end position="474"/>
    </location>
</feature>
<dbReference type="SUPFAM" id="SSF54534">
    <property type="entry name" value="FKBP-like"/>
    <property type="match status" value="1"/>
</dbReference>